<name>A0ABP8N051_9BACT</name>
<feature type="signal peptide" evidence="5">
    <location>
        <begin position="1"/>
        <end position="20"/>
    </location>
</feature>
<evidence type="ECO:0000313" key="8">
    <source>
        <dbReference type="Proteomes" id="UP001501410"/>
    </source>
</evidence>
<dbReference type="Pfam" id="PF00160">
    <property type="entry name" value="Pro_isomerase"/>
    <property type="match status" value="1"/>
</dbReference>
<comment type="similarity">
    <text evidence="2 5">Belongs to the cyclophilin-type PPIase family.</text>
</comment>
<protein>
    <recommendedName>
        <fullName evidence="5">Peptidyl-prolyl cis-trans isomerase</fullName>
        <shortName evidence="5">PPIase</shortName>
        <ecNumber evidence="5">5.2.1.8</ecNumber>
    </recommendedName>
</protein>
<dbReference type="EC" id="5.2.1.8" evidence="5"/>
<dbReference type="PANTHER" id="PTHR45625">
    <property type="entry name" value="PEPTIDYL-PROLYL CIS-TRANS ISOMERASE-RELATED"/>
    <property type="match status" value="1"/>
</dbReference>
<dbReference type="SUPFAM" id="SSF50891">
    <property type="entry name" value="Cyclophilin-like"/>
    <property type="match status" value="1"/>
</dbReference>
<evidence type="ECO:0000256" key="2">
    <source>
        <dbReference type="ARBA" id="ARBA00007365"/>
    </source>
</evidence>
<proteinExistence type="inferred from homology"/>
<keyword evidence="4 5" id="KW-0413">Isomerase</keyword>
<keyword evidence="5" id="KW-0732">Signal</keyword>
<evidence type="ECO:0000259" key="6">
    <source>
        <dbReference type="PROSITE" id="PS50072"/>
    </source>
</evidence>
<evidence type="ECO:0000256" key="5">
    <source>
        <dbReference type="RuleBase" id="RU363019"/>
    </source>
</evidence>
<dbReference type="PANTHER" id="PTHR45625:SF4">
    <property type="entry name" value="PEPTIDYLPROLYL ISOMERASE DOMAIN AND WD REPEAT-CONTAINING PROTEIN 1"/>
    <property type="match status" value="1"/>
</dbReference>
<keyword evidence="8" id="KW-1185">Reference proteome</keyword>
<evidence type="ECO:0000256" key="1">
    <source>
        <dbReference type="ARBA" id="ARBA00002388"/>
    </source>
</evidence>
<dbReference type="Proteomes" id="UP001501410">
    <property type="component" value="Unassembled WGS sequence"/>
</dbReference>
<keyword evidence="3 5" id="KW-0697">Rotamase</keyword>
<dbReference type="GO" id="GO:0016853">
    <property type="term" value="F:isomerase activity"/>
    <property type="evidence" value="ECO:0007669"/>
    <property type="project" value="UniProtKB-KW"/>
</dbReference>
<accession>A0ABP8N051</accession>
<dbReference type="InterPro" id="IPR024936">
    <property type="entry name" value="Cyclophilin-type_PPIase"/>
</dbReference>
<evidence type="ECO:0000256" key="3">
    <source>
        <dbReference type="ARBA" id="ARBA00023110"/>
    </source>
</evidence>
<dbReference type="InterPro" id="IPR029000">
    <property type="entry name" value="Cyclophilin-like_dom_sf"/>
</dbReference>
<comment type="catalytic activity">
    <reaction evidence="5">
        <text>[protein]-peptidylproline (omega=180) = [protein]-peptidylproline (omega=0)</text>
        <dbReference type="Rhea" id="RHEA:16237"/>
        <dbReference type="Rhea" id="RHEA-COMP:10747"/>
        <dbReference type="Rhea" id="RHEA-COMP:10748"/>
        <dbReference type="ChEBI" id="CHEBI:83833"/>
        <dbReference type="ChEBI" id="CHEBI:83834"/>
        <dbReference type="EC" id="5.2.1.8"/>
    </reaction>
</comment>
<dbReference type="InterPro" id="IPR044666">
    <property type="entry name" value="Cyclophilin_A-like"/>
</dbReference>
<evidence type="ECO:0000313" key="7">
    <source>
        <dbReference type="EMBL" id="GAA4459047.1"/>
    </source>
</evidence>
<feature type="chain" id="PRO_5044978339" description="Peptidyl-prolyl cis-trans isomerase" evidence="5">
    <location>
        <begin position="21"/>
        <end position="224"/>
    </location>
</feature>
<dbReference type="RefSeq" id="WP_344828611.1">
    <property type="nucleotide sequence ID" value="NZ_BAABEZ010000024.1"/>
</dbReference>
<dbReference type="PROSITE" id="PS50072">
    <property type="entry name" value="CSA_PPIASE_2"/>
    <property type="match status" value="1"/>
</dbReference>
<gene>
    <name evidence="7" type="ORF">GCM10023092_28310</name>
</gene>
<sequence>MTKKLVLTLSAAMMLVSAWAQRTKVAITTDYGRIVMELYDETPKHRDNMIKLAKEHFLDSTLFHRVIPQFVIQGGDPNSKHAKPGDMLGNGEAGYLVDAEINDSAFHKYGAVGMARDNNPAKASSGCQFYIVTGKKYTDDELNNFEARTGKKMPASHRQAYKAIGGTPHLDGGYTVFGEVIEGMDVVEKISAEPRNSADRPNKDIRMYKVEIVKPKRKKFLGLF</sequence>
<reference evidence="8" key="1">
    <citation type="journal article" date="2019" name="Int. J. Syst. Evol. Microbiol.">
        <title>The Global Catalogue of Microorganisms (GCM) 10K type strain sequencing project: providing services to taxonomists for standard genome sequencing and annotation.</title>
        <authorList>
            <consortium name="The Broad Institute Genomics Platform"/>
            <consortium name="The Broad Institute Genome Sequencing Center for Infectious Disease"/>
            <person name="Wu L."/>
            <person name="Ma J."/>
        </authorList>
    </citation>
    <scope>NUCLEOTIDE SEQUENCE [LARGE SCALE GENOMIC DNA]</scope>
    <source>
        <strain evidence="8">JCM 31921</strain>
    </source>
</reference>
<dbReference type="PRINTS" id="PR00153">
    <property type="entry name" value="CSAPPISMRASE"/>
</dbReference>
<comment type="function">
    <text evidence="1 5">PPIases accelerate the folding of proteins. It catalyzes the cis-trans isomerization of proline imidic peptide bonds in oligopeptides.</text>
</comment>
<feature type="domain" description="PPIase cyclophilin-type" evidence="6">
    <location>
        <begin position="32"/>
        <end position="212"/>
    </location>
</feature>
<dbReference type="CDD" id="cd00317">
    <property type="entry name" value="cyclophilin"/>
    <property type="match status" value="1"/>
</dbReference>
<dbReference type="PIRSF" id="PIRSF001467">
    <property type="entry name" value="Peptidylpro_ismrse"/>
    <property type="match status" value="1"/>
</dbReference>
<dbReference type="Gene3D" id="2.40.100.10">
    <property type="entry name" value="Cyclophilin-like"/>
    <property type="match status" value="1"/>
</dbReference>
<evidence type="ECO:0000256" key="4">
    <source>
        <dbReference type="ARBA" id="ARBA00023235"/>
    </source>
</evidence>
<organism evidence="7 8">
    <name type="scientific">Rurimicrobium arvi</name>
    <dbReference type="NCBI Taxonomy" id="2049916"/>
    <lineage>
        <taxon>Bacteria</taxon>
        <taxon>Pseudomonadati</taxon>
        <taxon>Bacteroidota</taxon>
        <taxon>Chitinophagia</taxon>
        <taxon>Chitinophagales</taxon>
        <taxon>Chitinophagaceae</taxon>
        <taxon>Rurimicrobium</taxon>
    </lineage>
</organism>
<comment type="caution">
    <text evidence="7">The sequence shown here is derived from an EMBL/GenBank/DDBJ whole genome shotgun (WGS) entry which is preliminary data.</text>
</comment>
<dbReference type="EMBL" id="BAABEZ010000024">
    <property type="protein sequence ID" value="GAA4459047.1"/>
    <property type="molecule type" value="Genomic_DNA"/>
</dbReference>
<dbReference type="InterPro" id="IPR002130">
    <property type="entry name" value="Cyclophilin-type_PPIase_dom"/>
</dbReference>